<evidence type="ECO:0000313" key="1">
    <source>
        <dbReference type="EMBL" id="GLS17003.1"/>
    </source>
</evidence>
<name>A0ABQ6CBI6_9HYPH</name>
<protein>
    <submittedName>
        <fullName evidence="1">Uncharacterized protein</fullName>
    </submittedName>
</protein>
<dbReference type="Proteomes" id="UP001156882">
    <property type="component" value="Unassembled WGS sequence"/>
</dbReference>
<proteinExistence type="predicted"/>
<accession>A0ABQ6CBI6</accession>
<organism evidence="1 2">
    <name type="scientific">Labrys miyagiensis</name>
    <dbReference type="NCBI Taxonomy" id="346912"/>
    <lineage>
        <taxon>Bacteria</taxon>
        <taxon>Pseudomonadati</taxon>
        <taxon>Pseudomonadota</taxon>
        <taxon>Alphaproteobacteria</taxon>
        <taxon>Hyphomicrobiales</taxon>
        <taxon>Xanthobacteraceae</taxon>
        <taxon>Labrys</taxon>
    </lineage>
</organism>
<keyword evidence="2" id="KW-1185">Reference proteome</keyword>
<comment type="caution">
    <text evidence="1">The sequence shown here is derived from an EMBL/GenBank/DDBJ whole genome shotgun (WGS) entry which is preliminary data.</text>
</comment>
<sequence>MRCLDQQIIDILSKDHPQSLRHAYYCLTNPPSRIGLEGYGWVPRGEAMLARIAPRWAQPVRLDNTCDARGYFVSTFDNPAGFLRAQSGLYGADLWKQAGILAELWCKSRSIPGAIVGDGQELAVSLWHAGGFKNWSLAFQAACARNGRDDGRPGIIIGKFQLKTVRASGGTSPQPNA</sequence>
<evidence type="ECO:0000313" key="2">
    <source>
        <dbReference type="Proteomes" id="UP001156882"/>
    </source>
</evidence>
<gene>
    <name evidence="1" type="ORF">GCM10007874_00180</name>
</gene>
<dbReference type="EMBL" id="BSPC01000002">
    <property type="protein sequence ID" value="GLS17003.1"/>
    <property type="molecule type" value="Genomic_DNA"/>
</dbReference>
<reference evidence="2" key="1">
    <citation type="journal article" date="2019" name="Int. J. Syst. Evol. Microbiol.">
        <title>The Global Catalogue of Microorganisms (GCM) 10K type strain sequencing project: providing services to taxonomists for standard genome sequencing and annotation.</title>
        <authorList>
            <consortium name="The Broad Institute Genomics Platform"/>
            <consortium name="The Broad Institute Genome Sequencing Center for Infectious Disease"/>
            <person name="Wu L."/>
            <person name="Ma J."/>
        </authorList>
    </citation>
    <scope>NUCLEOTIDE SEQUENCE [LARGE SCALE GENOMIC DNA]</scope>
    <source>
        <strain evidence="2">NBRC 101365</strain>
    </source>
</reference>